<dbReference type="Gramene" id="Ma08_t15810.1">
    <property type="protein sequence ID" value="Ma08_p15810.1"/>
    <property type="gene ID" value="Ma08_g15810"/>
</dbReference>
<dbReference type="Proteomes" id="UP000012960">
    <property type="component" value="Unplaced"/>
</dbReference>
<evidence type="ECO:0000313" key="5">
    <source>
        <dbReference type="EnsemblPlants" id="Ma08_p15810.1"/>
    </source>
</evidence>
<protein>
    <submittedName>
        <fullName evidence="4">(wild Malaysian banana) hypothetical protein</fullName>
    </submittedName>
</protein>
<reference evidence="5" key="2">
    <citation type="submission" date="2021-05" db="UniProtKB">
        <authorList>
            <consortium name="EnsemblPlants"/>
        </authorList>
    </citation>
    <scope>IDENTIFICATION</scope>
    <source>
        <strain evidence="5">subsp. malaccensis</strain>
    </source>
</reference>
<evidence type="ECO:0000256" key="3">
    <source>
        <dbReference type="ARBA" id="ARBA00022963"/>
    </source>
</evidence>
<evidence type="ECO:0000313" key="6">
    <source>
        <dbReference type="Proteomes" id="UP000012960"/>
    </source>
</evidence>
<comment type="similarity">
    <text evidence="1">Belongs to the patatin family.</text>
</comment>
<keyword evidence="3" id="KW-0442">Lipid degradation</keyword>
<evidence type="ECO:0000256" key="1">
    <source>
        <dbReference type="ARBA" id="ARBA00010240"/>
    </source>
</evidence>
<dbReference type="PANTHER" id="PTHR32241">
    <property type="entry name" value="PATATIN-LIKE PROTEIN 6"/>
    <property type="match status" value="1"/>
</dbReference>
<gene>
    <name evidence="4" type="ORF">GSMUA_349000.1</name>
</gene>
<dbReference type="GO" id="GO:0016042">
    <property type="term" value="P:lipid catabolic process"/>
    <property type="evidence" value="ECO:0007669"/>
    <property type="project" value="UniProtKB-KW"/>
</dbReference>
<keyword evidence="3" id="KW-0443">Lipid metabolism</keyword>
<reference evidence="4" key="1">
    <citation type="submission" date="2021-03" db="EMBL/GenBank/DDBJ databases">
        <authorList>
            <consortium name="Genoscope - CEA"/>
            <person name="William W."/>
        </authorList>
    </citation>
    <scope>NUCLEOTIDE SEQUENCE</scope>
    <source>
        <strain evidence="4">Doubled-haploid Pahang</strain>
    </source>
</reference>
<proteinExistence type="inferred from homology"/>
<dbReference type="PANTHER" id="PTHR32241:SF3">
    <property type="entry name" value="PATATIN-LIKE PROTEIN 6"/>
    <property type="match status" value="1"/>
</dbReference>
<dbReference type="AlphaFoldDB" id="A0A804K724"/>
<accession>A0A804K724</accession>
<keyword evidence="6" id="KW-1185">Reference proteome</keyword>
<name>A0A804K724_MUSAM</name>
<organism evidence="5 6">
    <name type="scientific">Musa acuminata subsp. malaccensis</name>
    <name type="common">Wild banana</name>
    <name type="synonym">Musa malaccensis</name>
    <dbReference type="NCBI Taxonomy" id="214687"/>
    <lineage>
        <taxon>Eukaryota</taxon>
        <taxon>Viridiplantae</taxon>
        <taxon>Streptophyta</taxon>
        <taxon>Embryophyta</taxon>
        <taxon>Tracheophyta</taxon>
        <taxon>Spermatophyta</taxon>
        <taxon>Magnoliopsida</taxon>
        <taxon>Liliopsida</taxon>
        <taxon>Zingiberales</taxon>
        <taxon>Musaceae</taxon>
        <taxon>Musa</taxon>
    </lineage>
</organism>
<dbReference type="GO" id="GO:0016787">
    <property type="term" value="F:hydrolase activity"/>
    <property type="evidence" value="ECO:0007669"/>
    <property type="project" value="UniProtKB-KW"/>
</dbReference>
<dbReference type="InParanoid" id="A0A804K724"/>
<evidence type="ECO:0000256" key="2">
    <source>
        <dbReference type="ARBA" id="ARBA00022801"/>
    </source>
</evidence>
<sequence length="118" mass="13295">MPFATHDGTRSLIRIDDTWCLLVDHNKHVFRKASISSLSSPTSSHGFWVLVVSVPRRGDGGIAMETKAMERVMKETFRDKLTLCNIVKSTLILCYDLQSSTLLVFSHADTLESESFDF</sequence>
<dbReference type="EnsemblPlants" id="Ma08_t15810.1">
    <property type="protein sequence ID" value="Ma08_p15810.1"/>
    <property type="gene ID" value="Ma08_g15810"/>
</dbReference>
<evidence type="ECO:0000313" key="4">
    <source>
        <dbReference type="EMBL" id="CAG1831646.1"/>
    </source>
</evidence>
<dbReference type="EMBL" id="HG996472">
    <property type="protein sequence ID" value="CAG1831646.1"/>
    <property type="molecule type" value="Genomic_DNA"/>
</dbReference>
<keyword evidence="2" id="KW-0378">Hydrolase</keyword>